<dbReference type="Gene3D" id="1.10.260.40">
    <property type="entry name" value="lambda repressor-like DNA-binding domains"/>
    <property type="match status" value="1"/>
</dbReference>
<proteinExistence type="predicted"/>
<evidence type="ECO:0000256" key="1">
    <source>
        <dbReference type="ARBA" id="ARBA00023125"/>
    </source>
</evidence>
<sequence>MRPTHSIGDRIAAYRTARRLTQRQLAAAAHVSLSLLRKVEQGDRPASDQTLAAIAEALGTEPDVLSGERRSTDSRVHAAVPKLRTAIDAYDLPEDGTVRPLAQLQQAIGETTRWRLSSQYTRLAESLPELLGELTRCRHDGGADQRVAAARLLGSAYRAADAVAYKYGYYDLSARLVELMRASAEAVEDPALLATAAYVRTEVFFASDNLAPGLRLLEKALDDVPQPNTPELRAAVGALHMRAAVIAARMTQDSSAVDEHFQHARRFAGTVPEGVYNGTAFGPVSLLVHEVALAVERGDAARAVEVAKGGAALSGSLERVPEERRSHYYIDVARAQLWLGQRDEAFRSLQAAKRIAPQHTREHPYVRDVLVRLLRLHTSPPHGLVAFAEWARAI</sequence>
<dbReference type="GO" id="GO:0003700">
    <property type="term" value="F:DNA-binding transcription factor activity"/>
    <property type="evidence" value="ECO:0007669"/>
    <property type="project" value="TreeGrafter"/>
</dbReference>
<feature type="domain" description="HTH cro/C1-type" evidence="2">
    <location>
        <begin position="11"/>
        <end position="65"/>
    </location>
</feature>
<dbReference type="PROSITE" id="PS50943">
    <property type="entry name" value="HTH_CROC1"/>
    <property type="match status" value="1"/>
</dbReference>
<organism evidence="3 4">
    <name type="scientific">Actinomadura mexicana</name>
    <dbReference type="NCBI Taxonomy" id="134959"/>
    <lineage>
        <taxon>Bacteria</taxon>
        <taxon>Bacillati</taxon>
        <taxon>Actinomycetota</taxon>
        <taxon>Actinomycetes</taxon>
        <taxon>Streptosporangiales</taxon>
        <taxon>Thermomonosporaceae</taxon>
        <taxon>Actinomadura</taxon>
    </lineage>
</organism>
<gene>
    <name evidence="3" type="ORF">SAMN06265355_12626</name>
</gene>
<name>A0A239GTI7_9ACTN</name>
<dbReference type="Proteomes" id="UP000198420">
    <property type="component" value="Unassembled WGS sequence"/>
</dbReference>
<dbReference type="AlphaFoldDB" id="A0A239GTI7"/>
<keyword evidence="1" id="KW-0238">DNA-binding</keyword>
<dbReference type="InterPro" id="IPR001387">
    <property type="entry name" value="Cro/C1-type_HTH"/>
</dbReference>
<evidence type="ECO:0000313" key="4">
    <source>
        <dbReference type="Proteomes" id="UP000198420"/>
    </source>
</evidence>
<dbReference type="GO" id="GO:0005829">
    <property type="term" value="C:cytosol"/>
    <property type="evidence" value="ECO:0007669"/>
    <property type="project" value="TreeGrafter"/>
</dbReference>
<evidence type="ECO:0000259" key="2">
    <source>
        <dbReference type="PROSITE" id="PS50943"/>
    </source>
</evidence>
<dbReference type="CDD" id="cd00093">
    <property type="entry name" value="HTH_XRE"/>
    <property type="match status" value="1"/>
</dbReference>
<reference evidence="4" key="1">
    <citation type="submission" date="2017-06" db="EMBL/GenBank/DDBJ databases">
        <authorList>
            <person name="Varghese N."/>
            <person name="Submissions S."/>
        </authorList>
    </citation>
    <scope>NUCLEOTIDE SEQUENCE [LARGE SCALE GENOMIC DNA]</scope>
    <source>
        <strain evidence="4">DSM 44485</strain>
    </source>
</reference>
<dbReference type="PANTHER" id="PTHR46797">
    <property type="entry name" value="HTH-TYPE TRANSCRIPTIONAL REGULATOR"/>
    <property type="match status" value="1"/>
</dbReference>
<keyword evidence="4" id="KW-1185">Reference proteome</keyword>
<dbReference type="EMBL" id="FZNP01000026">
    <property type="protein sequence ID" value="SNS72529.1"/>
    <property type="molecule type" value="Genomic_DNA"/>
</dbReference>
<evidence type="ECO:0000313" key="3">
    <source>
        <dbReference type="EMBL" id="SNS72529.1"/>
    </source>
</evidence>
<protein>
    <submittedName>
        <fullName evidence="3">Transcriptional regulator, contains XRE-family HTH domain</fullName>
    </submittedName>
</protein>
<dbReference type="Pfam" id="PF13560">
    <property type="entry name" value="HTH_31"/>
    <property type="match status" value="1"/>
</dbReference>
<dbReference type="GO" id="GO:0003677">
    <property type="term" value="F:DNA binding"/>
    <property type="evidence" value="ECO:0007669"/>
    <property type="project" value="UniProtKB-KW"/>
</dbReference>
<dbReference type="SMART" id="SM00530">
    <property type="entry name" value="HTH_XRE"/>
    <property type="match status" value="1"/>
</dbReference>
<dbReference type="RefSeq" id="WP_245920266.1">
    <property type="nucleotide sequence ID" value="NZ_FZNP01000026.1"/>
</dbReference>
<dbReference type="PANTHER" id="PTHR46797:SF1">
    <property type="entry name" value="METHYLPHOSPHONATE SYNTHASE"/>
    <property type="match status" value="1"/>
</dbReference>
<dbReference type="InterPro" id="IPR050807">
    <property type="entry name" value="TransReg_Diox_bact_type"/>
</dbReference>
<dbReference type="SUPFAM" id="SSF47413">
    <property type="entry name" value="lambda repressor-like DNA-binding domains"/>
    <property type="match status" value="1"/>
</dbReference>
<dbReference type="InterPro" id="IPR010982">
    <property type="entry name" value="Lambda_DNA-bd_dom_sf"/>
</dbReference>
<accession>A0A239GTI7</accession>